<dbReference type="OrthoDB" id="415111at2759"/>
<dbReference type="AlphaFoldDB" id="I7MMP3"/>
<evidence type="ECO:0000313" key="3">
    <source>
        <dbReference type="EMBL" id="EAS06137.1"/>
    </source>
</evidence>
<dbReference type="RefSeq" id="XP_001026382.1">
    <property type="nucleotide sequence ID" value="XM_001026382.1"/>
</dbReference>
<feature type="compositionally biased region" description="Low complexity" evidence="1">
    <location>
        <begin position="109"/>
        <end position="125"/>
    </location>
</feature>
<feature type="compositionally biased region" description="Acidic residues" evidence="1">
    <location>
        <begin position="239"/>
        <end position="274"/>
    </location>
</feature>
<proteinExistence type="predicted"/>
<dbReference type="GeneID" id="7833341"/>
<reference evidence="4" key="1">
    <citation type="journal article" date="2006" name="PLoS Biol.">
        <title>Macronuclear genome sequence of the ciliate Tetrahymena thermophila, a model eukaryote.</title>
        <authorList>
            <person name="Eisen J.A."/>
            <person name="Coyne R.S."/>
            <person name="Wu M."/>
            <person name="Wu D."/>
            <person name="Thiagarajan M."/>
            <person name="Wortman J.R."/>
            <person name="Badger J.H."/>
            <person name="Ren Q."/>
            <person name="Amedeo P."/>
            <person name="Jones K.M."/>
            <person name="Tallon L.J."/>
            <person name="Delcher A.L."/>
            <person name="Salzberg S.L."/>
            <person name="Silva J.C."/>
            <person name="Haas B.J."/>
            <person name="Majoros W.H."/>
            <person name="Farzad M."/>
            <person name="Carlton J.M."/>
            <person name="Smith R.K. Jr."/>
            <person name="Garg J."/>
            <person name="Pearlman R.E."/>
            <person name="Karrer K.M."/>
            <person name="Sun L."/>
            <person name="Manning G."/>
            <person name="Elde N.C."/>
            <person name="Turkewitz A.P."/>
            <person name="Asai D.J."/>
            <person name="Wilkes D.E."/>
            <person name="Wang Y."/>
            <person name="Cai H."/>
            <person name="Collins K."/>
            <person name="Stewart B.A."/>
            <person name="Lee S.R."/>
            <person name="Wilamowska K."/>
            <person name="Weinberg Z."/>
            <person name="Ruzzo W.L."/>
            <person name="Wloga D."/>
            <person name="Gaertig J."/>
            <person name="Frankel J."/>
            <person name="Tsao C.-C."/>
            <person name="Gorovsky M.A."/>
            <person name="Keeling P.J."/>
            <person name="Waller R.F."/>
            <person name="Patron N.J."/>
            <person name="Cherry J.M."/>
            <person name="Stover N.A."/>
            <person name="Krieger C.J."/>
            <person name="del Toro C."/>
            <person name="Ryder H.F."/>
            <person name="Williamson S.C."/>
            <person name="Barbeau R.A."/>
            <person name="Hamilton E.P."/>
            <person name="Orias E."/>
        </authorList>
    </citation>
    <scope>NUCLEOTIDE SEQUENCE [LARGE SCALE GENOMIC DNA]</scope>
    <source>
        <strain evidence="4">SB210</strain>
    </source>
</reference>
<protein>
    <submittedName>
        <fullName evidence="3">Regulatory subunit of type II PKA R-subunit family protein</fullName>
    </submittedName>
</protein>
<keyword evidence="4" id="KW-1185">Reference proteome</keyword>
<feature type="compositionally biased region" description="Basic and acidic residues" evidence="1">
    <location>
        <begin position="165"/>
        <end position="181"/>
    </location>
</feature>
<feature type="compositionally biased region" description="Low complexity" evidence="1">
    <location>
        <begin position="87"/>
        <end position="102"/>
    </location>
</feature>
<gene>
    <name evidence="3" type="ORF">TTHERM_00670610</name>
</gene>
<dbReference type="KEGG" id="tet:TTHERM_00670610"/>
<evidence type="ECO:0000256" key="1">
    <source>
        <dbReference type="SAM" id="MobiDB-lite"/>
    </source>
</evidence>
<dbReference type="SUPFAM" id="SSF47391">
    <property type="entry name" value="Dimerization-anchoring domain of cAMP-dependent PK regulatory subunit"/>
    <property type="match status" value="1"/>
</dbReference>
<evidence type="ECO:0000259" key="2">
    <source>
        <dbReference type="SMART" id="SM00394"/>
    </source>
</evidence>
<dbReference type="Pfam" id="PF02197">
    <property type="entry name" value="RIIa"/>
    <property type="match status" value="1"/>
</dbReference>
<sequence>MASKYLQKYQVPEGFYDILHEFTREVLRAQPEDIIEYAANYFEHKAQGKEYYYESKYNIQRDKYDQDNSKKYNPTPNQDYAEQAKRVVQASNQRVQVQSQQSGHKSPAHQHSNSQQHQGQQTQEAASHHPQRQPSGNNAGRPQTQNSITSDKPNDTSKLSHKSKKSDQSHPEEKKISKEFVGDLYNSALHKALKPTHQEEAYEGQEEDGEGQEEQQQNYADEGEGQEEGEYYQGQQYEGGEEGEYVQQEGEEYEQQEGGEYEQQEGGYEQEEAGEVQYEQQVETEQQQQEQEVQQSQPEQVVLDGPVEEYENVALKIQSVYRGKKSRQEQKQNQQ</sequence>
<feature type="compositionally biased region" description="Polar residues" evidence="1">
    <location>
        <begin position="132"/>
        <end position="151"/>
    </location>
</feature>
<dbReference type="InterPro" id="IPR003117">
    <property type="entry name" value="cAMP_dep_PK_reg_su_I/II_a/b"/>
</dbReference>
<dbReference type="OMA" id="YFECMRD"/>
<dbReference type="InParanoid" id="I7MMP3"/>
<dbReference type="HOGENOM" id="CLU_830236_0_0_1"/>
<feature type="compositionally biased region" description="Low complexity" evidence="1">
    <location>
        <begin position="275"/>
        <end position="302"/>
    </location>
</feature>
<accession>I7MMP3</accession>
<dbReference type="eggNOG" id="ENOG502SBYW">
    <property type="taxonomic scope" value="Eukaryota"/>
</dbReference>
<feature type="region of interest" description="Disordered" evidence="1">
    <location>
        <begin position="87"/>
        <end position="306"/>
    </location>
</feature>
<name>I7MMP3_TETTS</name>
<dbReference type="Proteomes" id="UP000009168">
    <property type="component" value="Unassembled WGS sequence"/>
</dbReference>
<evidence type="ECO:0000313" key="4">
    <source>
        <dbReference type="Proteomes" id="UP000009168"/>
    </source>
</evidence>
<dbReference type="EMBL" id="GG662308">
    <property type="protein sequence ID" value="EAS06137.1"/>
    <property type="molecule type" value="Genomic_DNA"/>
</dbReference>
<dbReference type="Gene3D" id="1.20.890.10">
    <property type="entry name" value="cAMP-dependent protein kinase regulatory subunit, dimerization-anchoring domain"/>
    <property type="match status" value="1"/>
</dbReference>
<feature type="compositionally biased region" description="Acidic residues" evidence="1">
    <location>
        <begin position="201"/>
        <end position="213"/>
    </location>
</feature>
<feature type="domain" description="RIIa" evidence="2">
    <location>
        <begin position="13"/>
        <end position="46"/>
    </location>
</feature>
<dbReference type="CDD" id="cd22984">
    <property type="entry name" value="DD_CrRSP7-like"/>
    <property type="match status" value="1"/>
</dbReference>
<dbReference type="PROSITE" id="PS50096">
    <property type="entry name" value="IQ"/>
    <property type="match status" value="1"/>
</dbReference>
<dbReference type="SMART" id="SM00394">
    <property type="entry name" value="RIIa"/>
    <property type="match status" value="1"/>
</dbReference>
<feature type="compositionally biased region" description="Acidic residues" evidence="1">
    <location>
        <begin position="221"/>
        <end position="230"/>
    </location>
</feature>
<organism evidence="3 4">
    <name type="scientific">Tetrahymena thermophila (strain SB210)</name>
    <dbReference type="NCBI Taxonomy" id="312017"/>
    <lineage>
        <taxon>Eukaryota</taxon>
        <taxon>Sar</taxon>
        <taxon>Alveolata</taxon>
        <taxon>Ciliophora</taxon>
        <taxon>Intramacronucleata</taxon>
        <taxon>Oligohymenophorea</taxon>
        <taxon>Hymenostomatida</taxon>
        <taxon>Tetrahymenina</taxon>
        <taxon>Tetrahymenidae</taxon>
        <taxon>Tetrahymena</taxon>
    </lineage>
</organism>